<dbReference type="NCBIfam" id="TIGR00277">
    <property type="entry name" value="HDIG"/>
    <property type="match status" value="1"/>
</dbReference>
<dbReference type="InterPro" id="IPR003607">
    <property type="entry name" value="HD/PDEase_dom"/>
</dbReference>
<dbReference type="InterPro" id="IPR006675">
    <property type="entry name" value="HDIG_dom"/>
</dbReference>
<reference evidence="2 3" key="1">
    <citation type="submission" date="2016-11" db="EMBL/GenBank/DDBJ databases">
        <authorList>
            <person name="Jaros S."/>
            <person name="Januszkiewicz K."/>
            <person name="Wedrychowicz H."/>
        </authorList>
    </citation>
    <scope>NUCLEOTIDE SEQUENCE [LARGE SCALE GENOMIC DNA]</scope>
    <source>
        <strain evidence="2 3">DSM 3089</strain>
    </source>
</reference>
<dbReference type="RefSeq" id="WP_072832827.1">
    <property type="nucleotide sequence ID" value="NZ_FQXP01000017.1"/>
</dbReference>
<dbReference type="AlphaFoldDB" id="A0A1M5YK86"/>
<dbReference type="STRING" id="1121306.SAMN02745196_03033"/>
<keyword evidence="3" id="KW-1185">Reference proteome</keyword>
<dbReference type="OrthoDB" id="68032at2"/>
<gene>
    <name evidence="2" type="ORF">SAMN02745196_03033</name>
</gene>
<evidence type="ECO:0000313" key="3">
    <source>
        <dbReference type="Proteomes" id="UP000184526"/>
    </source>
</evidence>
<dbReference type="SUPFAM" id="SSF109604">
    <property type="entry name" value="HD-domain/PDEase-like"/>
    <property type="match status" value="1"/>
</dbReference>
<dbReference type="CDD" id="cd00077">
    <property type="entry name" value="HDc"/>
    <property type="match status" value="1"/>
</dbReference>
<dbReference type="Proteomes" id="UP000184526">
    <property type="component" value="Unassembled WGS sequence"/>
</dbReference>
<feature type="domain" description="HD" evidence="1">
    <location>
        <begin position="49"/>
        <end position="153"/>
    </location>
</feature>
<protein>
    <submittedName>
        <fullName evidence="2">HDIG domain-containing protein</fullName>
    </submittedName>
</protein>
<dbReference type="Gene3D" id="1.10.3210.10">
    <property type="entry name" value="Hypothetical protein af1432"/>
    <property type="match status" value="1"/>
</dbReference>
<accession>A0A1M5YK86</accession>
<evidence type="ECO:0000259" key="1">
    <source>
        <dbReference type="Pfam" id="PF01966"/>
    </source>
</evidence>
<name>A0A1M5YK86_9CLOT</name>
<dbReference type="Pfam" id="PF01966">
    <property type="entry name" value="HD"/>
    <property type="match status" value="1"/>
</dbReference>
<dbReference type="EMBL" id="FQXP01000017">
    <property type="protein sequence ID" value="SHI12436.1"/>
    <property type="molecule type" value="Genomic_DNA"/>
</dbReference>
<proteinExistence type="predicted"/>
<dbReference type="InterPro" id="IPR006674">
    <property type="entry name" value="HD_domain"/>
</dbReference>
<evidence type="ECO:0000313" key="2">
    <source>
        <dbReference type="EMBL" id="SHI12436.1"/>
    </source>
</evidence>
<organism evidence="2 3">
    <name type="scientific">Clostridium collagenovorans DSM 3089</name>
    <dbReference type="NCBI Taxonomy" id="1121306"/>
    <lineage>
        <taxon>Bacteria</taxon>
        <taxon>Bacillati</taxon>
        <taxon>Bacillota</taxon>
        <taxon>Clostridia</taxon>
        <taxon>Eubacteriales</taxon>
        <taxon>Clostridiaceae</taxon>
        <taxon>Clostridium</taxon>
    </lineage>
</organism>
<sequence>MYPKRVKQFYIGFTSIFKKITKEDLELVKSHLNEVEYSLFNKYYEYDKKHVLRVAKDIEKICTDEGINNSKKSLLVKTALLHDMGKTKAKINILDRVILVLLSKGLGDKAKSLKNKKVQVYYNHGFMGYEILKDYIEDDEILFLVKNHHINDIESLQCNNDDYIKDLNLLMKCDEEN</sequence>